<organism evidence="2 3">
    <name type="scientific">Roseivivax halotolerans</name>
    <dbReference type="NCBI Taxonomy" id="93684"/>
    <lineage>
        <taxon>Bacteria</taxon>
        <taxon>Pseudomonadati</taxon>
        <taxon>Pseudomonadota</taxon>
        <taxon>Alphaproteobacteria</taxon>
        <taxon>Rhodobacterales</taxon>
        <taxon>Roseobacteraceae</taxon>
        <taxon>Roseivivax</taxon>
    </lineage>
</organism>
<accession>A0A1I5VAA5</accession>
<name>A0A1I5VAA5_9RHOB</name>
<sequence>MSALVLRGRSGFPRVGTLTLIGAFFVLSAVLRLGLGADVVLALPDVDIASSDASAESVEAAPENPATLLEALQAREARLKSREEAILVREKALKIADDEIAEKLAELVAAEERLRATLDLARGAAEADVAQLTEVYSRMKPKDAAILFEEMSPEFAAGFLARMKPDIAASVLAGLTPKRAYAISALLAARHSDVPRASDTEEIE</sequence>
<dbReference type="InterPro" id="IPR006668">
    <property type="entry name" value="Mg_transptr_MgtE_intracell_dom"/>
</dbReference>
<dbReference type="EMBL" id="FOXV01000001">
    <property type="protein sequence ID" value="SFQ04419.1"/>
    <property type="molecule type" value="Genomic_DNA"/>
</dbReference>
<dbReference type="Proteomes" id="UP000243106">
    <property type="component" value="Unassembled WGS sequence"/>
</dbReference>
<protein>
    <submittedName>
        <fullName evidence="2">MgtE intracellular N domain-containing protein</fullName>
    </submittedName>
</protein>
<dbReference type="Pfam" id="PF03448">
    <property type="entry name" value="MgtE_N"/>
    <property type="match status" value="1"/>
</dbReference>
<evidence type="ECO:0000313" key="3">
    <source>
        <dbReference type="Proteomes" id="UP000243106"/>
    </source>
</evidence>
<dbReference type="SUPFAM" id="SSF158791">
    <property type="entry name" value="MgtE N-terminal domain-like"/>
    <property type="match status" value="1"/>
</dbReference>
<proteinExistence type="predicted"/>
<feature type="domain" description="Magnesium transporter MgtE intracellular" evidence="1">
    <location>
        <begin position="129"/>
        <end position="187"/>
    </location>
</feature>
<dbReference type="Gene3D" id="1.25.60.10">
    <property type="entry name" value="MgtE N-terminal domain-like"/>
    <property type="match status" value="1"/>
</dbReference>
<dbReference type="InterPro" id="IPR038076">
    <property type="entry name" value="MgtE_N_sf"/>
</dbReference>
<dbReference type="RefSeq" id="WP_093009105.1">
    <property type="nucleotide sequence ID" value="NZ_FOXV01000001.1"/>
</dbReference>
<evidence type="ECO:0000313" key="2">
    <source>
        <dbReference type="EMBL" id="SFQ04419.1"/>
    </source>
</evidence>
<dbReference type="STRING" id="93684.SAMN05421853_101410"/>
<evidence type="ECO:0000259" key="1">
    <source>
        <dbReference type="Pfam" id="PF03448"/>
    </source>
</evidence>
<keyword evidence="3" id="KW-1185">Reference proteome</keyword>
<dbReference type="AlphaFoldDB" id="A0A1I5VAA5"/>
<reference evidence="3" key="1">
    <citation type="submission" date="2016-10" db="EMBL/GenBank/DDBJ databases">
        <authorList>
            <person name="Varghese N."/>
            <person name="Submissions S."/>
        </authorList>
    </citation>
    <scope>NUCLEOTIDE SEQUENCE [LARGE SCALE GENOMIC DNA]</scope>
    <source>
        <strain evidence="3">JCM 10271</strain>
    </source>
</reference>
<gene>
    <name evidence="2" type="ORF">SAMN05421853_101410</name>
</gene>